<proteinExistence type="predicted"/>
<dbReference type="Proteomes" id="UP001501845">
    <property type="component" value="Unassembled WGS sequence"/>
</dbReference>
<evidence type="ECO:0000313" key="2">
    <source>
        <dbReference type="Proteomes" id="UP001501845"/>
    </source>
</evidence>
<dbReference type="SUPFAM" id="SSF52540">
    <property type="entry name" value="P-loop containing nucleoside triphosphate hydrolases"/>
    <property type="match status" value="1"/>
</dbReference>
<dbReference type="Gene3D" id="3.40.50.300">
    <property type="entry name" value="P-loop containing nucleotide triphosphate hydrolases"/>
    <property type="match status" value="1"/>
</dbReference>
<comment type="caution">
    <text evidence="1">The sequence shown here is derived from an EMBL/GenBank/DDBJ whole genome shotgun (WGS) entry which is preliminary data.</text>
</comment>
<reference evidence="2" key="1">
    <citation type="journal article" date="2019" name="Int. J. Syst. Evol. Microbiol.">
        <title>The Global Catalogue of Microorganisms (GCM) 10K type strain sequencing project: providing services to taxonomists for standard genome sequencing and annotation.</title>
        <authorList>
            <consortium name="The Broad Institute Genomics Platform"/>
            <consortium name="The Broad Institute Genome Sequencing Center for Infectious Disease"/>
            <person name="Wu L."/>
            <person name="Ma J."/>
        </authorList>
    </citation>
    <scope>NUCLEOTIDE SEQUENCE [LARGE SCALE GENOMIC DNA]</scope>
    <source>
        <strain evidence="2">JCM 17589</strain>
    </source>
</reference>
<accession>A0ABP7XWI1</accession>
<organism evidence="1 2">
    <name type="scientific">Streptomyces tunisiensis</name>
    <dbReference type="NCBI Taxonomy" id="948699"/>
    <lineage>
        <taxon>Bacteria</taxon>
        <taxon>Bacillati</taxon>
        <taxon>Actinomycetota</taxon>
        <taxon>Actinomycetes</taxon>
        <taxon>Kitasatosporales</taxon>
        <taxon>Streptomycetaceae</taxon>
        <taxon>Streptomyces</taxon>
    </lineage>
</organism>
<protein>
    <recommendedName>
        <fullName evidence="3">ABC transporter ATP-binding protein</fullName>
    </recommendedName>
</protein>
<dbReference type="EMBL" id="BAABBU010000006">
    <property type="protein sequence ID" value="GAA4127112.1"/>
    <property type="molecule type" value="Genomic_DNA"/>
</dbReference>
<keyword evidence="2" id="KW-1185">Reference proteome</keyword>
<name>A0ABP7XWI1_9ACTN</name>
<gene>
    <name evidence="1" type="ORF">GCM10022285_12200</name>
</gene>
<sequence length="46" mass="5087">MTELLRAVVRSENVTALVATHDTTLLDLLDLADRVLELSDGQIVEH</sequence>
<evidence type="ECO:0008006" key="3">
    <source>
        <dbReference type="Google" id="ProtNLM"/>
    </source>
</evidence>
<dbReference type="InterPro" id="IPR027417">
    <property type="entry name" value="P-loop_NTPase"/>
</dbReference>
<evidence type="ECO:0000313" key="1">
    <source>
        <dbReference type="EMBL" id="GAA4127112.1"/>
    </source>
</evidence>